<dbReference type="AlphaFoldDB" id="A0A8X7YPI9"/>
<dbReference type="Pfam" id="PF12937">
    <property type="entry name" value="F-box-like"/>
    <property type="match status" value="1"/>
</dbReference>
<gene>
    <name evidence="3" type="ORF">POTOM_048699</name>
</gene>
<evidence type="ECO:0000313" key="4">
    <source>
        <dbReference type="Proteomes" id="UP000886885"/>
    </source>
</evidence>
<dbReference type="OrthoDB" id="2095648at2759"/>
<dbReference type="InterPro" id="IPR044184">
    <property type="entry name" value="SNE/GID2"/>
</dbReference>
<evidence type="ECO:0000259" key="2">
    <source>
        <dbReference type="SMART" id="SM00256"/>
    </source>
</evidence>
<name>A0A8X7YPI9_POPTO</name>
<keyword evidence="1" id="KW-0472">Membrane</keyword>
<dbReference type="FunFam" id="1.20.1280.50:FF:000066">
    <property type="entry name" value="F-box protein SNE"/>
    <property type="match status" value="1"/>
</dbReference>
<comment type="caution">
    <text evidence="3">The sequence shown here is derived from an EMBL/GenBank/DDBJ whole genome shotgun (WGS) entry which is preliminary data.</text>
</comment>
<keyword evidence="1" id="KW-1133">Transmembrane helix</keyword>
<proteinExistence type="predicted"/>
<dbReference type="SMART" id="SM00256">
    <property type="entry name" value="FBOX"/>
    <property type="match status" value="1"/>
</dbReference>
<dbReference type="EMBL" id="JAAWWB010000028">
    <property type="protein sequence ID" value="KAG6748765.1"/>
    <property type="molecule type" value="Genomic_DNA"/>
</dbReference>
<keyword evidence="4" id="KW-1185">Reference proteome</keyword>
<dbReference type="PANTHER" id="PTHR47750">
    <property type="entry name" value="F-BOX PROTEIN SNE"/>
    <property type="match status" value="1"/>
</dbReference>
<feature type="domain" description="F-box" evidence="2">
    <location>
        <begin position="127"/>
        <end position="165"/>
    </location>
</feature>
<organism evidence="3 4">
    <name type="scientific">Populus tomentosa</name>
    <name type="common">Chinese white poplar</name>
    <dbReference type="NCBI Taxonomy" id="118781"/>
    <lineage>
        <taxon>Eukaryota</taxon>
        <taxon>Viridiplantae</taxon>
        <taxon>Streptophyta</taxon>
        <taxon>Embryophyta</taxon>
        <taxon>Tracheophyta</taxon>
        <taxon>Spermatophyta</taxon>
        <taxon>Magnoliopsida</taxon>
        <taxon>eudicotyledons</taxon>
        <taxon>Gunneridae</taxon>
        <taxon>Pentapetalae</taxon>
        <taxon>rosids</taxon>
        <taxon>fabids</taxon>
        <taxon>Malpighiales</taxon>
        <taxon>Salicaceae</taxon>
        <taxon>Saliceae</taxon>
        <taxon>Populus</taxon>
    </lineage>
</organism>
<dbReference type="CDD" id="cd22151">
    <property type="entry name" value="F-box_AtGID2-like"/>
    <property type="match status" value="1"/>
</dbReference>
<sequence>MKEKGEIQAFLAKFWVKNEDSRFPDHSLQAKRAVREEETSLERAGCNFFIVCISSSCSVYLLSTCFFALFLLPIKYTFTIVIRTSRSGSCRLLKMTALRPPASPTQMADYLDNVKEKRPKFCINDHVDILLEILKRLDGRSLCVSACVCRLWCTIARNDSLWEHLCFRHVSPPPSSGVRPVVVALGGYKRLYMVCVRPVLSRLGRLRLAGDSDRVRRVWTRDEVQLSLSLFCVDYYERLGRLGGGGDASGSSLMFLCKPVNV</sequence>
<dbReference type="GO" id="GO:0019005">
    <property type="term" value="C:SCF ubiquitin ligase complex"/>
    <property type="evidence" value="ECO:0007669"/>
    <property type="project" value="InterPro"/>
</dbReference>
<reference evidence="3" key="1">
    <citation type="journal article" date="2020" name="bioRxiv">
        <title>Hybrid origin of Populus tomentosa Carr. identified through genome sequencing and phylogenomic analysis.</title>
        <authorList>
            <person name="An X."/>
            <person name="Gao K."/>
            <person name="Chen Z."/>
            <person name="Li J."/>
            <person name="Yang X."/>
            <person name="Yang X."/>
            <person name="Zhou J."/>
            <person name="Guo T."/>
            <person name="Zhao T."/>
            <person name="Huang S."/>
            <person name="Miao D."/>
            <person name="Khan W.U."/>
            <person name="Rao P."/>
            <person name="Ye M."/>
            <person name="Lei B."/>
            <person name="Liao W."/>
            <person name="Wang J."/>
            <person name="Ji L."/>
            <person name="Li Y."/>
            <person name="Guo B."/>
            <person name="Mustafa N.S."/>
            <person name="Li S."/>
            <person name="Yun Q."/>
            <person name="Keller S.R."/>
            <person name="Mao J."/>
            <person name="Zhang R."/>
            <person name="Strauss S.H."/>
        </authorList>
    </citation>
    <scope>NUCLEOTIDE SEQUENCE</scope>
    <source>
        <strain evidence="3">GM15</strain>
        <tissue evidence="3">Leaf</tissue>
    </source>
</reference>
<keyword evidence="1" id="KW-0812">Transmembrane</keyword>
<dbReference type="GO" id="GO:0009937">
    <property type="term" value="P:regulation of gibberellic acid mediated signaling pathway"/>
    <property type="evidence" value="ECO:0007669"/>
    <property type="project" value="InterPro"/>
</dbReference>
<dbReference type="GO" id="GO:0009740">
    <property type="term" value="P:gibberellic acid mediated signaling pathway"/>
    <property type="evidence" value="ECO:0007669"/>
    <property type="project" value="TreeGrafter"/>
</dbReference>
<evidence type="ECO:0000256" key="1">
    <source>
        <dbReference type="SAM" id="Phobius"/>
    </source>
</evidence>
<dbReference type="PANTHER" id="PTHR47750:SF1">
    <property type="entry name" value="F-BOX PROTEIN SNE"/>
    <property type="match status" value="1"/>
</dbReference>
<feature type="transmembrane region" description="Helical" evidence="1">
    <location>
        <begin position="48"/>
        <end position="72"/>
    </location>
</feature>
<dbReference type="Proteomes" id="UP000886885">
    <property type="component" value="Chromosome 14D"/>
</dbReference>
<evidence type="ECO:0000313" key="3">
    <source>
        <dbReference type="EMBL" id="KAG6748765.1"/>
    </source>
</evidence>
<accession>A0A8X7YPI9</accession>
<protein>
    <recommendedName>
        <fullName evidence="2">F-box domain-containing protein</fullName>
    </recommendedName>
</protein>
<dbReference type="InterPro" id="IPR001810">
    <property type="entry name" value="F-box_dom"/>
</dbReference>